<evidence type="ECO:0000313" key="3">
    <source>
        <dbReference type="Proteomes" id="UP000232063"/>
    </source>
</evidence>
<accession>A0A2K8NWI7</accession>
<dbReference type="EMBL" id="CP024963">
    <property type="protein sequence ID" value="ATZ17101.1"/>
    <property type="molecule type" value="Genomic_DNA"/>
</dbReference>
<keyword evidence="1" id="KW-0812">Transmembrane</keyword>
<feature type="transmembrane region" description="Helical" evidence="1">
    <location>
        <begin position="70"/>
        <end position="90"/>
    </location>
</feature>
<protein>
    <submittedName>
        <fullName evidence="2">Uncharacterized protein</fullName>
    </submittedName>
</protein>
<dbReference type="AlphaFoldDB" id="A0A2K8NWI7"/>
<gene>
    <name evidence="2" type="ORF">ELUMI_v1c03760</name>
</gene>
<dbReference type="RefSeq" id="WP_025734129.1">
    <property type="nucleotide sequence ID" value="NZ_CP024963.1"/>
</dbReference>
<evidence type="ECO:0000313" key="2">
    <source>
        <dbReference type="EMBL" id="ATZ17101.1"/>
    </source>
</evidence>
<dbReference type="KEGG" id="elj:ELUMI_v1c03760"/>
<feature type="transmembrane region" description="Helical" evidence="1">
    <location>
        <begin position="43"/>
        <end position="64"/>
    </location>
</feature>
<evidence type="ECO:0000256" key="1">
    <source>
        <dbReference type="SAM" id="Phobius"/>
    </source>
</evidence>
<name>A0A2K8NWI7_9MOLU</name>
<feature type="transmembrane region" description="Helical" evidence="1">
    <location>
        <begin position="115"/>
        <end position="139"/>
    </location>
</feature>
<feature type="transmembrane region" description="Helical" evidence="1">
    <location>
        <begin position="182"/>
        <end position="202"/>
    </location>
</feature>
<proteinExistence type="predicted"/>
<sequence length="223" mass="25772">MFGIVYGVYELCNQEESELNKQFLRTQQRLEQNTGITVLDSTWLMIVFSFWISSIISILTGALLDKTWMTIWGSILLIFTTLYLGLYLMYKKMKINNKFLTLIFPREKLKIKQDLLFLVWANCILAIIGIASSVVLIVVGKLGGVHLISIIFYMVLNVIAIFCGLGIFYISHFLPVEFNVYIKYLALFCFFIGTIYAIYMFLNIDEIIQKISYSEDHLSEDSL</sequence>
<feature type="transmembrane region" description="Helical" evidence="1">
    <location>
        <begin position="145"/>
        <end position="170"/>
    </location>
</feature>
<reference evidence="2 3" key="1">
    <citation type="submission" date="2017-11" db="EMBL/GenBank/DDBJ databases">
        <title>Genome sequence of Entomoplasma luminosum PIMN-1 (ATCC 49195).</title>
        <authorList>
            <person name="Lo W.-S."/>
            <person name="Gasparich G.E."/>
            <person name="Kuo C.-H."/>
        </authorList>
    </citation>
    <scope>NUCLEOTIDE SEQUENCE [LARGE SCALE GENOMIC DNA]</scope>
    <source>
        <strain evidence="2 3">PIMN-1</strain>
    </source>
</reference>
<organism evidence="2 3">
    <name type="scientific">Williamsoniiplasma luminosum</name>
    <dbReference type="NCBI Taxonomy" id="214888"/>
    <lineage>
        <taxon>Bacteria</taxon>
        <taxon>Bacillati</taxon>
        <taxon>Mycoplasmatota</taxon>
        <taxon>Mollicutes</taxon>
        <taxon>Entomoplasmatales</taxon>
        <taxon>Williamsoniiplasma</taxon>
    </lineage>
</organism>
<keyword evidence="1" id="KW-0472">Membrane</keyword>
<keyword evidence="1" id="KW-1133">Transmembrane helix</keyword>
<dbReference type="Proteomes" id="UP000232063">
    <property type="component" value="Chromosome"/>
</dbReference>
<keyword evidence="3" id="KW-1185">Reference proteome</keyword>